<organism evidence="3 4">
    <name type="scientific">Lodderomyces beijingensis</name>
    <dbReference type="NCBI Taxonomy" id="1775926"/>
    <lineage>
        <taxon>Eukaryota</taxon>
        <taxon>Fungi</taxon>
        <taxon>Dikarya</taxon>
        <taxon>Ascomycota</taxon>
        <taxon>Saccharomycotina</taxon>
        <taxon>Pichiomycetes</taxon>
        <taxon>Debaryomycetaceae</taxon>
        <taxon>Candida/Lodderomyces clade</taxon>
        <taxon>Lodderomyces</taxon>
    </lineage>
</organism>
<evidence type="ECO:0000313" key="4">
    <source>
        <dbReference type="Proteomes" id="UP001497383"/>
    </source>
</evidence>
<evidence type="ECO:0000256" key="2">
    <source>
        <dbReference type="SAM" id="Phobius"/>
    </source>
</evidence>
<feature type="region of interest" description="Disordered" evidence="1">
    <location>
        <begin position="1"/>
        <end position="58"/>
    </location>
</feature>
<evidence type="ECO:0000313" key="3">
    <source>
        <dbReference type="EMBL" id="CAK9437796.1"/>
    </source>
</evidence>
<reference evidence="3 4" key="1">
    <citation type="submission" date="2024-03" db="EMBL/GenBank/DDBJ databases">
        <authorList>
            <person name="Brejova B."/>
        </authorList>
    </citation>
    <scope>NUCLEOTIDE SEQUENCE [LARGE SCALE GENOMIC DNA]</scope>
    <source>
        <strain evidence="3 4">CBS 14171</strain>
    </source>
</reference>
<feature type="compositionally biased region" description="Polar residues" evidence="1">
    <location>
        <begin position="43"/>
        <end position="54"/>
    </location>
</feature>
<proteinExistence type="predicted"/>
<feature type="transmembrane region" description="Helical" evidence="2">
    <location>
        <begin position="154"/>
        <end position="177"/>
    </location>
</feature>
<feature type="compositionally biased region" description="Basic and acidic residues" evidence="1">
    <location>
        <begin position="80"/>
        <end position="91"/>
    </location>
</feature>
<name>A0ABP0ZP04_9ASCO</name>
<dbReference type="RefSeq" id="XP_066829112.1">
    <property type="nucleotide sequence ID" value="XM_066972144.1"/>
</dbReference>
<keyword evidence="2" id="KW-0812">Transmembrane</keyword>
<dbReference type="GeneID" id="92207370"/>
<feature type="compositionally biased region" description="Pro residues" evidence="1">
    <location>
        <begin position="107"/>
        <end position="122"/>
    </location>
</feature>
<keyword evidence="4" id="KW-1185">Reference proteome</keyword>
<protein>
    <submittedName>
        <fullName evidence="3">Uncharacterized protein</fullName>
    </submittedName>
</protein>
<sequence>MVEQPNGPNGPHEPTSRTPLLSEPTPLFVQNTRETNEEEGEFCNNQEQNTSLQPIRSDDVSVVAATAPRRSCLPCWSYGRDSRPRGERRVDDDEEEEEPEPVYTVPNSPPPGAPASPVPVQPIDPERRGLNDWILDMMERWISSLLRRDYSPRAAYIIGGTFSATLIIAILVLFLIGRFDVIMKLSRDLVCELIHTLGINTEPNFCKIG</sequence>
<feature type="region of interest" description="Disordered" evidence="1">
    <location>
        <begin position="80"/>
        <end position="123"/>
    </location>
</feature>
<keyword evidence="2" id="KW-0472">Membrane</keyword>
<dbReference type="Proteomes" id="UP001497383">
    <property type="component" value="Chromosome 3"/>
</dbReference>
<dbReference type="EMBL" id="OZ022407">
    <property type="protein sequence ID" value="CAK9437796.1"/>
    <property type="molecule type" value="Genomic_DNA"/>
</dbReference>
<evidence type="ECO:0000256" key="1">
    <source>
        <dbReference type="SAM" id="MobiDB-lite"/>
    </source>
</evidence>
<keyword evidence="2" id="KW-1133">Transmembrane helix</keyword>
<gene>
    <name evidence="3" type="ORF">LODBEIA_P21740</name>
</gene>
<accession>A0ABP0ZP04</accession>